<sequence>MSNCLSIAKSKNEDVLLTVSLELDGQRHEVTLWGDDDTLPCFAHTLGKIVHQGAALALQLGHFGPGFAGDAVNLRFSHAAPQQLGIDATLLAEEDKGRMPPRQFNIRCEAHAAAAFLQALTQLDGEARGQAQLSLLPPNQAPL</sequence>
<comment type="caution">
    <text evidence="1">The sequence shown here is derived from an EMBL/GenBank/DDBJ whole genome shotgun (WGS) entry which is preliminary data.</text>
</comment>
<dbReference type="RefSeq" id="WP_183439412.1">
    <property type="nucleotide sequence ID" value="NZ_JACHXD010000001.1"/>
</dbReference>
<gene>
    <name evidence="1" type="ORF">FHS03_000494</name>
</gene>
<reference evidence="1 2" key="1">
    <citation type="submission" date="2020-08" db="EMBL/GenBank/DDBJ databases">
        <title>Genomic Encyclopedia of Type Strains, Phase III (KMG-III): the genomes of soil and plant-associated and newly described type strains.</title>
        <authorList>
            <person name="Whitman W."/>
        </authorList>
    </citation>
    <scope>NUCLEOTIDE SEQUENCE [LARGE SCALE GENOMIC DNA]</scope>
    <source>
        <strain evidence="1 2">CECT 8897</strain>
    </source>
</reference>
<evidence type="ECO:0000313" key="1">
    <source>
        <dbReference type="EMBL" id="MBB3117475.1"/>
    </source>
</evidence>
<keyword evidence="2" id="KW-1185">Reference proteome</keyword>
<dbReference type="Proteomes" id="UP000541535">
    <property type="component" value="Unassembled WGS sequence"/>
</dbReference>
<protein>
    <submittedName>
        <fullName evidence="1">Uncharacterized protein</fullName>
    </submittedName>
</protein>
<organism evidence="1 2">
    <name type="scientific">Pseudoduganella violacea</name>
    <dbReference type="NCBI Taxonomy" id="1715466"/>
    <lineage>
        <taxon>Bacteria</taxon>
        <taxon>Pseudomonadati</taxon>
        <taxon>Pseudomonadota</taxon>
        <taxon>Betaproteobacteria</taxon>
        <taxon>Burkholderiales</taxon>
        <taxon>Oxalobacteraceae</taxon>
        <taxon>Telluria group</taxon>
        <taxon>Pseudoduganella</taxon>
    </lineage>
</organism>
<dbReference type="AlphaFoldDB" id="A0A7W5B7A4"/>
<evidence type="ECO:0000313" key="2">
    <source>
        <dbReference type="Proteomes" id="UP000541535"/>
    </source>
</evidence>
<proteinExistence type="predicted"/>
<name>A0A7W5B7A4_9BURK</name>
<accession>A0A7W5B7A4</accession>
<dbReference type="EMBL" id="JACHXD010000001">
    <property type="protein sequence ID" value="MBB3117475.1"/>
    <property type="molecule type" value="Genomic_DNA"/>
</dbReference>